<reference evidence="1 2" key="1">
    <citation type="submission" date="2023-07" db="EMBL/GenBank/DDBJ databases">
        <title>Comparative genomics of wheat-associated soil bacteria to identify genetic determinants of phenazine resistance.</title>
        <authorList>
            <person name="Mouncey N."/>
        </authorList>
    </citation>
    <scope>NUCLEOTIDE SEQUENCE [LARGE SCALE GENOMIC DNA]</scope>
    <source>
        <strain evidence="1 2">W4I11</strain>
    </source>
</reference>
<evidence type="ECO:0000313" key="2">
    <source>
        <dbReference type="Proteomes" id="UP001237780"/>
    </source>
</evidence>
<protein>
    <submittedName>
        <fullName evidence="1">Uncharacterized protein</fullName>
    </submittedName>
</protein>
<accession>A0ABU0S5H4</accession>
<proteinExistence type="predicted"/>
<dbReference type="RefSeq" id="WP_307278008.1">
    <property type="nucleotide sequence ID" value="NZ_JAUSZT010000002.1"/>
</dbReference>
<keyword evidence="2" id="KW-1185">Reference proteome</keyword>
<dbReference type="Proteomes" id="UP001237780">
    <property type="component" value="Unassembled WGS sequence"/>
</dbReference>
<evidence type="ECO:0000313" key="1">
    <source>
        <dbReference type="EMBL" id="MDQ0996012.1"/>
    </source>
</evidence>
<organism evidence="1 2">
    <name type="scientific">Phyllobacterium ifriqiyense</name>
    <dbReference type="NCBI Taxonomy" id="314238"/>
    <lineage>
        <taxon>Bacteria</taxon>
        <taxon>Pseudomonadati</taxon>
        <taxon>Pseudomonadota</taxon>
        <taxon>Alphaproteobacteria</taxon>
        <taxon>Hyphomicrobiales</taxon>
        <taxon>Phyllobacteriaceae</taxon>
        <taxon>Phyllobacterium</taxon>
    </lineage>
</organism>
<name>A0ABU0S5H4_9HYPH</name>
<dbReference type="EMBL" id="JAUSZT010000002">
    <property type="protein sequence ID" value="MDQ0996012.1"/>
    <property type="molecule type" value="Genomic_DNA"/>
</dbReference>
<gene>
    <name evidence="1" type="ORF">QFZ34_001189</name>
</gene>
<sequence>MPFRRHVYPNKYSSLDWDIMANAYELAFQQIGSRPHVQRDRLARSIMTFFDTGVRRASILSSMAISREMSLVDMARTRGALADDDVYASDEAISHDGISQEWTDSTTN</sequence>
<comment type="caution">
    <text evidence="1">The sequence shown here is derived from an EMBL/GenBank/DDBJ whole genome shotgun (WGS) entry which is preliminary data.</text>
</comment>